<gene>
    <name evidence="1" type="ORF">COK38_14635</name>
</gene>
<reference evidence="1 2" key="1">
    <citation type="submission" date="2017-09" db="EMBL/GenBank/DDBJ databases">
        <title>Large-scale bioinformatics analysis of Bacillus genomes uncovers conserved roles of natural products in bacterial physiology.</title>
        <authorList>
            <consortium name="Agbiome Team Llc"/>
            <person name="Bleich R.M."/>
            <person name="Grubbs K.J."/>
            <person name="Santa Maria K.C."/>
            <person name="Allen S.E."/>
            <person name="Farag S."/>
            <person name="Shank E.A."/>
            <person name="Bowers A."/>
        </authorList>
    </citation>
    <scope>NUCLEOTIDE SEQUENCE [LARGE SCALE GENOMIC DNA]</scope>
    <source>
        <strain evidence="1 2">AFS067272</strain>
    </source>
</reference>
<dbReference type="AlphaFoldDB" id="A0AA44TE05"/>
<proteinExistence type="predicted"/>
<sequence>MSEVERIMKCCHREDELFRKYIACLLQLKHHSEVSQKMYQKLKADYLIRGICEREVDGIIKESKEYKLYDLPKVLKWDFIRNNPQIIEEVCTVVFTFRRLHLPYEEWGDVIRCIEKSL</sequence>
<accession>A0AA44TE05</accession>
<dbReference type="EMBL" id="NVBO01000119">
    <property type="protein sequence ID" value="PFR99835.1"/>
    <property type="molecule type" value="Genomic_DNA"/>
</dbReference>
<dbReference type="Proteomes" id="UP000226357">
    <property type="component" value="Unassembled WGS sequence"/>
</dbReference>
<dbReference type="RefSeq" id="WP_000005507.1">
    <property type="nucleotide sequence ID" value="NZ_NTUG01000055.1"/>
</dbReference>
<organism evidence="1 2">
    <name type="scientific">Bacillus cereus</name>
    <dbReference type="NCBI Taxonomy" id="1396"/>
    <lineage>
        <taxon>Bacteria</taxon>
        <taxon>Bacillati</taxon>
        <taxon>Bacillota</taxon>
        <taxon>Bacilli</taxon>
        <taxon>Bacillales</taxon>
        <taxon>Bacillaceae</taxon>
        <taxon>Bacillus</taxon>
        <taxon>Bacillus cereus group</taxon>
    </lineage>
</organism>
<name>A0AA44TE05_BACCE</name>
<comment type="caution">
    <text evidence="1">The sequence shown here is derived from an EMBL/GenBank/DDBJ whole genome shotgun (WGS) entry which is preliminary data.</text>
</comment>
<protein>
    <submittedName>
        <fullName evidence="1">Group-specific protein</fullName>
    </submittedName>
</protein>
<evidence type="ECO:0000313" key="2">
    <source>
        <dbReference type="Proteomes" id="UP000226357"/>
    </source>
</evidence>
<evidence type="ECO:0000313" key="1">
    <source>
        <dbReference type="EMBL" id="PFR99835.1"/>
    </source>
</evidence>